<organism evidence="2">
    <name type="scientific">Drosophila rhopaloa</name>
    <name type="common">Fruit fly</name>
    <dbReference type="NCBI Taxonomy" id="1041015"/>
    <lineage>
        <taxon>Eukaryota</taxon>
        <taxon>Metazoa</taxon>
        <taxon>Ecdysozoa</taxon>
        <taxon>Arthropoda</taxon>
        <taxon>Hexapoda</taxon>
        <taxon>Insecta</taxon>
        <taxon>Pterygota</taxon>
        <taxon>Neoptera</taxon>
        <taxon>Endopterygota</taxon>
        <taxon>Diptera</taxon>
        <taxon>Brachycera</taxon>
        <taxon>Muscomorpha</taxon>
        <taxon>Ephydroidea</taxon>
        <taxon>Drosophilidae</taxon>
        <taxon>Drosophila</taxon>
        <taxon>Sophophora</taxon>
    </lineage>
</organism>
<feature type="signal peptide" evidence="1">
    <location>
        <begin position="1"/>
        <end position="17"/>
    </location>
</feature>
<evidence type="ECO:0000256" key="1">
    <source>
        <dbReference type="SAM" id="SignalP"/>
    </source>
</evidence>
<name>A0A6P4E8F8_DRORH</name>
<feature type="chain" id="PRO_5028324502" evidence="1">
    <location>
        <begin position="18"/>
        <end position="158"/>
    </location>
</feature>
<dbReference type="RefSeq" id="XP_016974302.2">
    <property type="nucleotide sequence ID" value="XM_017118813.2"/>
</dbReference>
<accession>A0A6P4E8F8</accession>
<dbReference type="OrthoDB" id="7844174at2759"/>
<sequence length="158" mass="17936">MIKIVWLLAAFSSTAHCFYDQMRCANCSSVNQECKIQTTGWSCEFEIDAKKLDPNLNSSQIPSSLKTCMPPGMGFIKEKPIIGYCCFWSPELGCQKIKRVEYENGRCHRCTRAIWSSVMENKTCPCGNWFLGLEDSAIRPKSRGSILILLTLYTLLFL</sequence>
<dbReference type="AlphaFoldDB" id="A0A6P4E8F8"/>
<reference evidence="2" key="1">
    <citation type="submission" date="2025-08" db="UniProtKB">
        <authorList>
            <consortium name="RefSeq"/>
        </authorList>
    </citation>
    <scope>IDENTIFICATION</scope>
</reference>
<proteinExistence type="predicted"/>
<evidence type="ECO:0000313" key="2">
    <source>
        <dbReference type="RefSeq" id="XP_016974302.1"/>
    </source>
</evidence>
<protein>
    <submittedName>
        <fullName evidence="2">Uncharacterized protein LOC108041044</fullName>
    </submittedName>
</protein>
<dbReference type="GeneID" id="108041044"/>
<dbReference type="RefSeq" id="XP_016974302.1">
    <property type="nucleotide sequence ID" value="XM_017118813.1"/>
</dbReference>
<gene>
    <name evidence="2" type="primary">LOC108041044</name>
</gene>
<keyword evidence="1" id="KW-0732">Signal</keyword>